<dbReference type="InterPro" id="IPR029377">
    <property type="entry name" value="TMEM220"/>
</dbReference>
<feature type="transmembrane region" description="Helical" evidence="1">
    <location>
        <begin position="51"/>
        <end position="69"/>
    </location>
</feature>
<dbReference type="Proteomes" id="UP001500936">
    <property type="component" value="Unassembled WGS sequence"/>
</dbReference>
<sequence length="123" mass="13833">MRKTLSISFGLLFVLFAAFQYNDPDPEVWMPIYGFAAVACLMAYTRVGRPWFFILMAVIYAVAAFYQWPPVFEGFLLDEMGMKTHNIELAREAGGLGVCAAAMLILAFFSREARNAGPIRRAH</sequence>
<name>A0ABP8JXH5_9BACT</name>
<dbReference type="PANTHER" id="PTHR34262">
    <property type="entry name" value="TRANSMEMBRANE PROTEIN 220"/>
    <property type="match status" value="1"/>
</dbReference>
<feature type="transmembrane region" description="Helical" evidence="1">
    <location>
        <begin position="28"/>
        <end position="44"/>
    </location>
</feature>
<proteinExistence type="predicted"/>
<dbReference type="Pfam" id="PF15071">
    <property type="entry name" value="TMEM220"/>
    <property type="match status" value="1"/>
</dbReference>
<organism evidence="2 3">
    <name type="scientific">Nibrella viscosa</name>
    <dbReference type="NCBI Taxonomy" id="1084524"/>
    <lineage>
        <taxon>Bacteria</taxon>
        <taxon>Pseudomonadati</taxon>
        <taxon>Bacteroidota</taxon>
        <taxon>Cytophagia</taxon>
        <taxon>Cytophagales</taxon>
        <taxon>Spirosomataceae</taxon>
        <taxon>Nibrella</taxon>
    </lineage>
</organism>
<dbReference type="RefSeq" id="WP_345263889.1">
    <property type="nucleotide sequence ID" value="NZ_BAABHB010000001.1"/>
</dbReference>
<evidence type="ECO:0000313" key="3">
    <source>
        <dbReference type="Proteomes" id="UP001500936"/>
    </source>
</evidence>
<dbReference type="EMBL" id="BAABHB010000001">
    <property type="protein sequence ID" value="GAA4397248.1"/>
    <property type="molecule type" value="Genomic_DNA"/>
</dbReference>
<evidence type="ECO:0000256" key="1">
    <source>
        <dbReference type="SAM" id="Phobius"/>
    </source>
</evidence>
<gene>
    <name evidence="2" type="ORF">GCM10023187_06420</name>
</gene>
<keyword evidence="1" id="KW-0812">Transmembrane</keyword>
<reference evidence="3" key="1">
    <citation type="journal article" date="2019" name="Int. J. Syst. Evol. Microbiol.">
        <title>The Global Catalogue of Microorganisms (GCM) 10K type strain sequencing project: providing services to taxonomists for standard genome sequencing and annotation.</title>
        <authorList>
            <consortium name="The Broad Institute Genomics Platform"/>
            <consortium name="The Broad Institute Genome Sequencing Center for Infectious Disease"/>
            <person name="Wu L."/>
            <person name="Ma J."/>
        </authorList>
    </citation>
    <scope>NUCLEOTIDE SEQUENCE [LARGE SCALE GENOMIC DNA]</scope>
    <source>
        <strain evidence="3">JCM 17925</strain>
    </source>
</reference>
<dbReference type="PANTHER" id="PTHR34262:SF1">
    <property type="entry name" value="TRANSMEMBRANE PROTEIN 220"/>
    <property type="match status" value="1"/>
</dbReference>
<keyword evidence="1" id="KW-0472">Membrane</keyword>
<feature type="transmembrane region" description="Helical" evidence="1">
    <location>
        <begin position="89"/>
        <end position="110"/>
    </location>
</feature>
<protein>
    <recommendedName>
        <fullName evidence="4">Transmembrane family 220, helix</fullName>
    </recommendedName>
</protein>
<keyword evidence="1" id="KW-1133">Transmembrane helix</keyword>
<accession>A0ABP8JXH5</accession>
<evidence type="ECO:0000313" key="2">
    <source>
        <dbReference type="EMBL" id="GAA4397248.1"/>
    </source>
</evidence>
<keyword evidence="3" id="KW-1185">Reference proteome</keyword>
<evidence type="ECO:0008006" key="4">
    <source>
        <dbReference type="Google" id="ProtNLM"/>
    </source>
</evidence>
<comment type="caution">
    <text evidence="2">The sequence shown here is derived from an EMBL/GenBank/DDBJ whole genome shotgun (WGS) entry which is preliminary data.</text>
</comment>